<evidence type="ECO:0000256" key="4">
    <source>
        <dbReference type="ARBA" id="ARBA00022490"/>
    </source>
</evidence>
<keyword evidence="8" id="KW-1185">Reference proteome</keyword>
<comment type="subcellular location">
    <subcellularLocation>
        <location evidence="2">Cytoplasm</location>
    </subcellularLocation>
    <subcellularLocation>
        <location evidence="1">Nucleus</location>
    </subcellularLocation>
</comment>
<dbReference type="SUPFAM" id="SSF52540">
    <property type="entry name" value="P-loop containing nucleoside triphosphate hydrolases"/>
    <property type="match status" value="1"/>
</dbReference>
<dbReference type="InterPro" id="IPR041677">
    <property type="entry name" value="DNA2/NAM7_AAA_11"/>
</dbReference>
<dbReference type="Pfam" id="PF21138">
    <property type="entry name" value="SMUBP-2_HCS1_1B"/>
    <property type="match status" value="1"/>
</dbReference>
<protein>
    <recommendedName>
        <fullName evidence="3">DNA helicase</fullName>
        <ecNumber evidence="3">3.6.4.12</ecNumber>
    </recommendedName>
</protein>
<comment type="caution">
    <text evidence="7">The sequence shown here is derived from an EMBL/GenBank/DDBJ whole genome shotgun (WGS) entry which is preliminary data.</text>
</comment>
<dbReference type="SMART" id="SM00382">
    <property type="entry name" value="AAA"/>
    <property type="match status" value="1"/>
</dbReference>
<dbReference type="PANTHER" id="PTHR43788:SF8">
    <property type="entry name" value="DNA-BINDING PROTEIN SMUBP-2"/>
    <property type="match status" value="1"/>
</dbReference>
<evidence type="ECO:0000313" key="7">
    <source>
        <dbReference type="EMBL" id="KAL2092967.1"/>
    </source>
</evidence>
<sequence>MEVENFVSRTLELLQEEREAEIEETRRLQENISLKHLQDKGVCLLKLQIGNQRTGLYGRLLIVLEPRKSIGASVLPSNSFGPGDIVGLYESEGCSQRCQLGTGVVTRVTQSSIAVAFDESQDGLNLDSDGLFNIMKVANDVTYRRLTRALNSLNGYSSGPASHLISVLFGYSQPTEFLQQNDLEFYNTGLDKSQREAVTFALRQKDLAVIHGPPGTGKTTTVVEVIQQAVKQGNKVLCCAPSNVAVDNLVERLAQGKVKVLRLGHPARLLDTIQQHSLDAILARSDTNDIRTDIRRDMDKVFVSDG</sequence>
<dbReference type="Pfam" id="PF13086">
    <property type="entry name" value="AAA_11"/>
    <property type="match status" value="1"/>
</dbReference>
<dbReference type="GO" id="GO:0005634">
    <property type="term" value="C:nucleus"/>
    <property type="evidence" value="ECO:0007669"/>
    <property type="project" value="UniProtKB-SubCell"/>
</dbReference>
<dbReference type="GO" id="GO:0003678">
    <property type="term" value="F:DNA helicase activity"/>
    <property type="evidence" value="ECO:0007669"/>
    <property type="project" value="UniProtKB-EC"/>
</dbReference>
<evidence type="ECO:0000256" key="5">
    <source>
        <dbReference type="ARBA" id="ARBA00023242"/>
    </source>
</evidence>
<organism evidence="7 8">
    <name type="scientific">Coilia grayii</name>
    <name type="common">Gray's grenadier anchovy</name>
    <dbReference type="NCBI Taxonomy" id="363190"/>
    <lineage>
        <taxon>Eukaryota</taxon>
        <taxon>Metazoa</taxon>
        <taxon>Chordata</taxon>
        <taxon>Craniata</taxon>
        <taxon>Vertebrata</taxon>
        <taxon>Euteleostomi</taxon>
        <taxon>Actinopterygii</taxon>
        <taxon>Neopterygii</taxon>
        <taxon>Teleostei</taxon>
        <taxon>Clupei</taxon>
        <taxon>Clupeiformes</taxon>
        <taxon>Clupeoidei</taxon>
        <taxon>Engraulidae</taxon>
        <taxon>Coilinae</taxon>
        <taxon>Coilia</taxon>
    </lineage>
</organism>
<keyword evidence="4" id="KW-0963">Cytoplasm</keyword>
<reference evidence="7 8" key="1">
    <citation type="submission" date="2024-09" db="EMBL/GenBank/DDBJ databases">
        <title>A chromosome-level genome assembly of Gray's grenadier anchovy, Coilia grayii.</title>
        <authorList>
            <person name="Fu Z."/>
        </authorList>
    </citation>
    <scope>NUCLEOTIDE SEQUENCE [LARGE SCALE GENOMIC DNA]</scope>
    <source>
        <strain evidence="7">G4</strain>
        <tissue evidence="7">Muscle</tissue>
    </source>
</reference>
<evidence type="ECO:0000256" key="2">
    <source>
        <dbReference type="ARBA" id="ARBA00004496"/>
    </source>
</evidence>
<evidence type="ECO:0000259" key="6">
    <source>
        <dbReference type="SMART" id="SM00382"/>
    </source>
</evidence>
<dbReference type="Gene3D" id="3.40.50.300">
    <property type="entry name" value="P-loop containing nucleotide triphosphate hydrolases"/>
    <property type="match status" value="1"/>
</dbReference>
<dbReference type="InterPro" id="IPR050534">
    <property type="entry name" value="Coronavir_polyprotein_1ab"/>
</dbReference>
<accession>A0ABD1K1G8</accession>
<dbReference type="AlphaFoldDB" id="A0ABD1K1G8"/>
<dbReference type="EMBL" id="JBHFQA010000009">
    <property type="protein sequence ID" value="KAL2092967.1"/>
    <property type="molecule type" value="Genomic_DNA"/>
</dbReference>
<dbReference type="FunFam" id="2.40.30.270:FF:000001">
    <property type="entry name" value="Immunoglobulin mu DNA-binding protein 2"/>
    <property type="match status" value="1"/>
</dbReference>
<dbReference type="EC" id="3.6.4.12" evidence="3"/>
<dbReference type="InterPro" id="IPR027417">
    <property type="entry name" value="P-loop_NTPase"/>
</dbReference>
<evidence type="ECO:0000256" key="3">
    <source>
        <dbReference type="ARBA" id="ARBA00012551"/>
    </source>
</evidence>
<dbReference type="GO" id="GO:0005737">
    <property type="term" value="C:cytoplasm"/>
    <property type="evidence" value="ECO:0007669"/>
    <property type="project" value="UniProtKB-SubCell"/>
</dbReference>
<dbReference type="InterPro" id="IPR003593">
    <property type="entry name" value="AAA+_ATPase"/>
</dbReference>
<dbReference type="Gene3D" id="2.40.30.270">
    <property type="match status" value="1"/>
</dbReference>
<dbReference type="PANTHER" id="PTHR43788">
    <property type="entry name" value="DNA2/NAM7 HELICASE FAMILY MEMBER"/>
    <property type="match status" value="1"/>
</dbReference>
<dbReference type="Proteomes" id="UP001591681">
    <property type="component" value="Unassembled WGS sequence"/>
</dbReference>
<proteinExistence type="predicted"/>
<evidence type="ECO:0000256" key="1">
    <source>
        <dbReference type="ARBA" id="ARBA00004123"/>
    </source>
</evidence>
<feature type="domain" description="AAA+ ATPase" evidence="6">
    <location>
        <begin position="204"/>
        <end position="302"/>
    </location>
</feature>
<name>A0ABD1K1G8_9TELE</name>
<gene>
    <name evidence="7" type="ORF">ACEWY4_010279</name>
</gene>
<dbReference type="InterPro" id="IPR048761">
    <property type="entry name" value="SMUBP-2_HCS1_1B"/>
</dbReference>
<evidence type="ECO:0000313" key="8">
    <source>
        <dbReference type="Proteomes" id="UP001591681"/>
    </source>
</evidence>
<keyword evidence="5" id="KW-0539">Nucleus</keyword>